<evidence type="ECO:0000256" key="3">
    <source>
        <dbReference type="ARBA" id="ARBA00022679"/>
    </source>
</evidence>
<sequence>MVGPAGDNHRRCPSPAVGRCRRAAGNGRLRDGIGDQVPCGACCFAEQAALCPVHSGTARLEAPVNDQDTLLERPPLAPGAERRLPASQRPSATTAANLVAVPKRNARPSLSLVLPCRNEARNLETLLPLLLARLGKLVDHWEVVLVDDGSTDDTVEVMRRWSACPGFTAVQLSRNFGKEAALTAGLRQAHGEVVISMDADLQHPPRLLEDMLAHWRDGADVVYAVKANRADEGPVKRWGSRAFYRLLNAFERFEVPADGGDFRLMDRAVVDALLALPERNRFMKGLYAWVGFHAVPLPYLPEDRVHGHSHFRFRQLLGLSLDGLTAFTTWPLRLATVCGIIVALAALVYGGAVAVSYLLWGNPVSGWTTIVVGLAALMGIQMILLGIMGEYIGRIFEEVKGRPIYVVKDVLGHGLKAPGG</sequence>
<dbReference type="Proteomes" id="UP000469385">
    <property type="component" value="Unassembled WGS sequence"/>
</dbReference>
<dbReference type="EMBL" id="WSEL01000002">
    <property type="protein sequence ID" value="MVQ27979.1"/>
    <property type="molecule type" value="Genomic_DNA"/>
</dbReference>
<comment type="caution">
    <text evidence="10">The sequence shown here is derived from an EMBL/GenBank/DDBJ whole genome shotgun (WGS) entry which is preliminary data.</text>
</comment>
<keyword evidence="6 8" id="KW-0472">Membrane</keyword>
<evidence type="ECO:0000256" key="2">
    <source>
        <dbReference type="ARBA" id="ARBA00022676"/>
    </source>
</evidence>
<evidence type="ECO:0000259" key="9">
    <source>
        <dbReference type="Pfam" id="PF00535"/>
    </source>
</evidence>
<dbReference type="GO" id="GO:0016757">
    <property type="term" value="F:glycosyltransferase activity"/>
    <property type="evidence" value="ECO:0007669"/>
    <property type="project" value="UniProtKB-KW"/>
</dbReference>
<evidence type="ECO:0000256" key="6">
    <source>
        <dbReference type="ARBA" id="ARBA00023136"/>
    </source>
</evidence>
<keyword evidence="3 10" id="KW-0808">Transferase</keyword>
<keyword evidence="11" id="KW-1185">Reference proteome</keyword>
<dbReference type="PANTHER" id="PTHR48090:SF1">
    <property type="entry name" value="PROPHAGE BACTOPRENOL GLUCOSYL TRANSFERASE HOMOLOG"/>
    <property type="match status" value="1"/>
</dbReference>
<organism evidence="10 11">
    <name type="scientific">Ramlibacter pinisoli</name>
    <dbReference type="NCBI Taxonomy" id="2682844"/>
    <lineage>
        <taxon>Bacteria</taxon>
        <taxon>Pseudomonadati</taxon>
        <taxon>Pseudomonadota</taxon>
        <taxon>Betaproteobacteria</taxon>
        <taxon>Burkholderiales</taxon>
        <taxon>Comamonadaceae</taxon>
        <taxon>Ramlibacter</taxon>
    </lineage>
</organism>
<keyword evidence="5 8" id="KW-1133">Transmembrane helix</keyword>
<name>A0A6N8IMB6_9BURK</name>
<dbReference type="InterPro" id="IPR050256">
    <property type="entry name" value="Glycosyltransferase_2"/>
</dbReference>
<evidence type="ECO:0000256" key="1">
    <source>
        <dbReference type="ARBA" id="ARBA00004141"/>
    </source>
</evidence>
<evidence type="ECO:0000256" key="7">
    <source>
        <dbReference type="SAM" id="MobiDB-lite"/>
    </source>
</evidence>
<dbReference type="AlphaFoldDB" id="A0A6N8IMB6"/>
<dbReference type="Pfam" id="PF00535">
    <property type="entry name" value="Glycos_transf_2"/>
    <property type="match status" value="1"/>
</dbReference>
<gene>
    <name evidence="10" type="ORF">GON04_00850</name>
</gene>
<evidence type="ECO:0000256" key="5">
    <source>
        <dbReference type="ARBA" id="ARBA00022989"/>
    </source>
</evidence>
<evidence type="ECO:0000256" key="8">
    <source>
        <dbReference type="SAM" id="Phobius"/>
    </source>
</evidence>
<dbReference type="GO" id="GO:0005886">
    <property type="term" value="C:plasma membrane"/>
    <property type="evidence" value="ECO:0007669"/>
    <property type="project" value="TreeGrafter"/>
</dbReference>
<dbReference type="InterPro" id="IPR029044">
    <property type="entry name" value="Nucleotide-diphossugar_trans"/>
</dbReference>
<keyword evidence="2" id="KW-0328">Glycosyltransferase</keyword>
<accession>A0A6N8IMB6</accession>
<feature type="transmembrane region" description="Helical" evidence="8">
    <location>
        <begin position="366"/>
        <end position="387"/>
    </location>
</feature>
<dbReference type="CDD" id="cd04187">
    <property type="entry name" value="DPM1_like_bac"/>
    <property type="match status" value="1"/>
</dbReference>
<dbReference type="Gene3D" id="3.90.550.10">
    <property type="entry name" value="Spore Coat Polysaccharide Biosynthesis Protein SpsA, Chain A"/>
    <property type="match status" value="1"/>
</dbReference>
<comment type="subcellular location">
    <subcellularLocation>
        <location evidence="1">Membrane</location>
        <topology evidence="1">Multi-pass membrane protein</topology>
    </subcellularLocation>
</comment>
<evidence type="ECO:0000313" key="11">
    <source>
        <dbReference type="Proteomes" id="UP000469385"/>
    </source>
</evidence>
<feature type="domain" description="Glycosyltransferase 2-like" evidence="9">
    <location>
        <begin position="111"/>
        <end position="273"/>
    </location>
</feature>
<evidence type="ECO:0000256" key="4">
    <source>
        <dbReference type="ARBA" id="ARBA00022692"/>
    </source>
</evidence>
<evidence type="ECO:0000313" key="10">
    <source>
        <dbReference type="EMBL" id="MVQ27979.1"/>
    </source>
</evidence>
<keyword evidence="4 8" id="KW-0812">Transmembrane</keyword>
<reference evidence="10 11" key="1">
    <citation type="submission" date="2019-12" db="EMBL/GenBank/DDBJ databases">
        <authorList>
            <person name="Huq M.A."/>
        </authorList>
    </citation>
    <scope>NUCLEOTIDE SEQUENCE [LARGE SCALE GENOMIC DNA]</scope>
    <source>
        <strain evidence="10 11">MAH-25</strain>
    </source>
</reference>
<feature type="region of interest" description="Disordered" evidence="7">
    <location>
        <begin position="64"/>
        <end position="95"/>
    </location>
</feature>
<dbReference type="InterPro" id="IPR001173">
    <property type="entry name" value="Glyco_trans_2-like"/>
</dbReference>
<proteinExistence type="predicted"/>
<dbReference type="SUPFAM" id="SSF53448">
    <property type="entry name" value="Nucleotide-diphospho-sugar transferases"/>
    <property type="match status" value="1"/>
</dbReference>
<dbReference type="PANTHER" id="PTHR48090">
    <property type="entry name" value="UNDECAPRENYL-PHOSPHATE 4-DEOXY-4-FORMAMIDO-L-ARABINOSE TRANSFERASE-RELATED"/>
    <property type="match status" value="1"/>
</dbReference>
<protein>
    <submittedName>
        <fullName evidence="10">Glycosyltransferase</fullName>
    </submittedName>
</protein>
<feature type="transmembrane region" description="Helical" evidence="8">
    <location>
        <begin position="334"/>
        <end position="360"/>
    </location>
</feature>